<protein>
    <submittedName>
        <fullName evidence="1">Uncharacterized protein</fullName>
    </submittedName>
</protein>
<dbReference type="EMBL" id="JARLKZ010000005">
    <property type="protein sequence ID" value="MEC0239436.1"/>
    <property type="molecule type" value="Genomic_DNA"/>
</dbReference>
<accession>A0ABU6GI75</accession>
<name>A0ABU6GI75_9BACL</name>
<evidence type="ECO:0000313" key="1">
    <source>
        <dbReference type="EMBL" id="MEC0239436.1"/>
    </source>
</evidence>
<sequence>MSFLIKKIIKRLVEKTAAVDPSDVMSQINAEDLLHLVKDMIL</sequence>
<dbReference type="RefSeq" id="WP_326086583.1">
    <property type="nucleotide sequence ID" value="NZ_JARLKZ010000005.1"/>
</dbReference>
<proteinExistence type="predicted"/>
<organism evidence="1 2">
    <name type="scientific">Paenibacillus dokdonensis</name>
    <dbReference type="NCBI Taxonomy" id="2567944"/>
    <lineage>
        <taxon>Bacteria</taxon>
        <taxon>Bacillati</taxon>
        <taxon>Bacillota</taxon>
        <taxon>Bacilli</taxon>
        <taxon>Bacillales</taxon>
        <taxon>Paenibacillaceae</taxon>
        <taxon>Paenibacillus</taxon>
    </lineage>
</organism>
<comment type="caution">
    <text evidence="1">The sequence shown here is derived from an EMBL/GenBank/DDBJ whole genome shotgun (WGS) entry which is preliminary data.</text>
</comment>
<keyword evidence="2" id="KW-1185">Reference proteome</keyword>
<reference evidence="1 2" key="1">
    <citation type="submission" date="2023-03" db="EMBL/GenBank/DDBJ databases">
        <title>Bacillus Genome Sequencing.</title>
        <authorList>
            <person name="Dunlap C."/>
        </authorList>
    </citation>
    <scope>NUCLEOTIDE SEQUENCE [LARGE SCALE GENOMIC DNA]</scope>
    <source>
        <strain evidence="1 2">BD-525</strain>
    </source>
</reference>
<evidence type="ECO:0000313" key="2">
    <source>
        <dbReference type="Proteomes" id="UP001344632"/>
    </source>
</evidence>
<dbReference type="Proteomes" id="UP001344632">
    <property type="component" value="Unassembled WGS sequence"/>
</dbReference>
<gene>
    <name evidence="1" type="ORF">P4H66_06150</name>
</gene>